<evidence type="ECO:0000313" key="2">
    <source>
        <dbReference type="Proteomes" id="UP000593966"/>
    </source>
</evidence>
<dbReference type="RefSeq" id="WP_180044963.1">
    <property type="nucleotide sequence ID" value="NZ_CP048659.1"/>
</dbReference>
<gene>
    <name evidence="1" type="ORF">G0028_01580</name>
</gene>
<evidence type="ECO:0000313" key="1">
    <source>
        <dbReference type="EMBL" id="QOW44695.1"/>
    </source>
</evidence>
<organism evidence="1 2">
    <name type="scientific">Acinetobacter piscicola</name>
    <dbReference type="NCBI Taxonomy" id="2006115"/>
    <lineage>
        <taxon>Bacteria</taxon>
        <taxon>Pseudomonadati</taxon>
        <taxon>Pseudomonadota</taxon>
        <taxon>Gammaproteobacteria</taxon>
        <taxon>Moraxellales</taxon>
        <taxon>Moraxellaceae</taxon>
        <taxon>Acinetobacter</taxon>
    </lineage>
</organism>
<dbReference type="AlphaFoldDB" id="A0A7S6VTL8"/>
<reference evidence="1 2" key="1">
    <citation type="submission" date="2020-02" db="EMBL/GenBank/DDBJ databases">
        <title>Tigecycline-resistant Acinetobacter species from pigs and migratory birds.</title>
        <authorList>
            <person name="Chen C."/>
            <person name="Sun J."/>
            <person name="Liao X.-P."/>
            <person name="Liu Y.-H."/>
        </authorList>
    </citation>
    <scope>NUCLEOTIDE SEQUENCE [LARGE SCALE GENOMIC DNA]</scope>
    <source>
        <strain evidence="1 2">YH12207_T</strain>
    </source>
</reference>
<protein>
    <submittedName>
        <fullName evidence="1">Uncharacterized protein</fullName>
    </submittedName>
</protein>
<accession>A0A7S6VTL8</accession>
<dbReference type="Proteomes" id="UP000593966">
    <property type="component" value="Chromosome"/>
</dbReference>
<dbReference type="EMBL" id="CP048659">
    <property type="protein sequence ID" value="QOW44695.1"/>
    <property type="molecule type" value="Genomic_DNA"/>
</dbReference>
<proteinExistence type="predicted"/>
<name>A0A7S6VTL8_9GAMM</name>
<sequence length="450" mass="53031">MMTQSVMAKALVVDQMLVDLEQNCQNYEQVYQYQELKSYQHEDLQNGNTVSSYHADLLDPDITPYFPLKLMDQCQKTLINNQLEWVQQEKKLLKGDAREIVRDFEILIYRSLKSLYDERAYSKSDIEQLKGATQQLLNKLDENPDSMAHAYLPIVPLIRLLKYDLHYSPEANHKIFYINQEFNKIFKKIYKNDSLHDDLLFQQILPVFITQFDYSNEAYQLISAIQLNDVERIKSRVKSYSQLYDNQLLADEFHKKYPHIDFDEVIRKEAVAERLTYAFYKLNDMGNVQKWIEQAGLIGTDEVQCTTKTLVADPHLNAFLKQDQAWYQPRFEKQMKACHKIVTDTAILSKFDFQKVMDNYQQHCGAMYAEKIPLLRVKNSQLVSDDEFYSMITMISVHADLLSDRSPVKEQCMQAMRANQIEMLEYYVDHLKPTAFSYEDAQNELKNLRK</sequence>
<keyword evidence="2" id="KW-1185">Reference proteome</keyword>